<dbReference type="GO" id="GO:0006302">
    <property type="term" value="P:double-strand break repair"/>
    <property type="evidence" value="ECO:0007669"/>
    <property type="project" value="InterPro"/>
</dbReference>
<dbReference type="Proteomes" id="UP000434101">
    <property type="component" value="Unassembled WGS sequence"/>
</dbReference>
<dbReference type="InterPro" id="IPR017599">
    <property type="entry name" value="DNA_S_DndD"/>
</dbReference>
<organism evidence="5 6">
    <name type="scientific">Natronorubrum halalkaliphilum</name>
    <dbReference type="NCBI Taxonomy" id="2691917"/>
    <lineage>
        <taxon>Archaea</taxon>
        <taxon>Methanobacteriati</taxon>
        <taxon>Methanobacteriota</taxon>
        <taxon>Stenosarchaea group</taxon>
        <taxon>Halobacteria</taxon>
        <taxon>Halobacteriales</taxon>
        <taxon>Natrialbaceae</taxon>
        <taxon>Natronorubrum</taxon>
    </lineage>
</organism>
<dbReference type="EMBL" id="WUYX01000071">
    <property type="protein sequence ID" value="MXV64443.1"/>
    <property type="molecule type" value="Genomic_DNA"/>
</dbReference>
<dbReference type="InterPro" id="IPR038729">
    <property type="entry name" value="Rad50/SbcC_AAA"/>
</dbReference>
<keyword evidence="1 3" id="KW-0175">Coiled coil</keyword>
<dbReference type="PANTHER" id="PTHR32114">
    <property type="entry name" value="ABC TRANSPORTER ABCH.3"/>
    <property type="match status" value="1"/>
</dbReference>
<dbReference type="AlphaFoldDB" id="A0A6B0VTF9"/>
<dbReference type="Pfam" id="PF13476">
    <property type="entry name" value="AAA_23"/>
    <property type="match status" value="1"/>
</dbReference>
<accession>A0A6B0VTF9</accession>
<dbReference type="NCBIfam" id="TIGR03185">
    <property type="entry name" value="DNA_S_dndD"/>
    <property type="match status" value="1"/>
</dbReference>
<dbReference type="Gene3D" id="3.40.50.300">
    <property type="entry name" value="P-loop containing nucleotide triphosphate hydrolases"/>
    <property type="match status" value="2"/>
</dbReference>
<evidence type="ECO:0000256" key="3">
    <source>
        <dbReference type="SAM" id="Coils"/>
    </source>
</evidence>
<evidence type="ECO:0000256" key="1">
    <source>
        <dbReference type="ARBA" id="ARBA00023054"/>
    </source>
</evidence>
<reference evidence="5 6" key="1">
    <citation type="submission" date="2020-01" db="EMBL/GenBank/DDBJ databases">
        <title>Natronorubrum sp. JWXQ-INN 674 isolated from Inner Mongolia Autonomous Region of China.</title>
        <authorList>
            <person name="Xue Q."/>
        </authorList>
    </citation>
    <scope>NUCLEOTIDE SEQUENCE [LARGE SCALE GENOMIC DNA]</scope>
    <source>
        <strain evidence="5 6">JWXQ-INN-674</strain>
    </source>
</reference>
<proteinExistence type="inferred from homology"/>
<sequence>MKLTKLVINDFGPYRGRNEFQLSTSQDSPIILFGGSNGAGKTTLFRGIQICLHGRSALGRRVSETDYKEHIRGKLHEYADHSADEASIRLEFEYAYMGEVDHYSVERSWRDRGKSIVENLEVRRNGKLPSDLDKDQWEDFLKELIPPGVSQLFFFDGEKVQELATAIEDDESFEDSLFSLLGLDLVDRLDADLSIYRSRKLDESGLEGITEKINELQEEREELENRRQELKDEKEDKAERLAELESEIDSKEADIAQEGGAYADKREGLKERRAELNAKIENVEEDIREIATDAYPFALAPGLCQSVVNRLKEESEKQETAAAKERLDNELDDALDGEVFSGLDVPEDQAEEIKTRLQSEIRNRFQVDDEDSKLLHQFSESQRREMYGVVDKALNEVPENLGSKSNELESMVRELQDIESQLGRAPEEEDISPLIEDLNGLIEEKESLKSDLNEIEEKLSKLETQTSRLENQIDNKLDRKEDEETVSERADLASNVQNVLSEYREELSKEKLRNLEDALTERYLALSNKSDFYEGIEVDEDALNIQVKTKHGNHKPQSELSAGERQIFATALLWALAEISGRPLPFIVDTPLGRLDRAHRENLIANFFPEAAHQVLVFSTDTEIDDEYYDQLNDDVTQAYHLDYNQEEGYTSVSRGYFWSNPDQGDEIDLEGVPQ</sequence>
<keyword evidence="6" id="KW-1185">Reference proteome</keyword>
<name>A0A6B0VTF9_9EURY</name>
<dbReference type="InterPro" id="IPR027417">
    <property type="entry name" value="P-loop_NTPase"/>
</dbReference>
<protein>
    <submittedName>
        <fullName evidence="5">DNA sulfur modification protein DndD</fullName>
    </submittedName>
</protein>
<feature type="coiled-coil region" evidence="3">
    <location>
        <begin position="206"/>
        <end position="330"/>
    </location>
</feature>
<dbReference type="RefSeq" id="WP_160067775.1">
    <property type="nucleotide sequence ID" value="NZ_WUYX01000071.1"/>
</dbReference>
<evidence type="ECO:0000313" key="5">
    <source>
        <dbReference type="EMBL" id="MXV64443.1"/>
    </source>
</evidence>
<evidence type="ECO:0000259" key="4">
    <source>
        <dbReference type="Pfam" id="PF13476"/>
    </source>
</evidence>
<comment type="caution">
    <text evidence="5">The sequence shown here is derived from an EMBL/GenBank/DDBJ whole genome shotgun (WGS) entry which is preliminary data.</text>
</comment>
<evidence type="ECO:0000313" key="6">
    <source>
        <dbReference type="Proteomes" id="UP000434101"/>
    </source>
</evidence>
<feature type="coiled-coil region" evidence="3">
    <location>
        <begin position="401"/>
        <end position="529"/>
    </location>
</feature>
<dbReference type="OrthoDB" id="25344at2157"/>
<dbReference type="GO" id="GO:0016887">
    <property type="term" value="F:ATP hydrolysis activity"/>
    <property type="evidence" value="ECO:0007669"/>
    <property type="project" value="InterPro"/>
</dbReference>
<gene>
    <name evidence="5" type="primary">dndD</name>
    <name evidence="5" type="ORF">GS429_20700</name>
</gene>
<evidence type="ECO:0000256" key="2">
    <source>
        <dbReference type="ARBA" id="ARBA00049666"/>
    </source>
</evidence>
<dbReference type="SUPFAM" id="SSF52540">
    <property type="entry name" value="P-loop containing nucleoside triphosphate hydrolases"/>
    <property type="match status" value="1"/>
</dbReference>
<feature type="domain" description="Rad50/SbcC-type AAA" evidence="4">
    <location>
        <begin position="5"/>
        <end position="248"/>
    </location>
</feature>
<dbReference type="PANTHER" id="PTHR32114:SF2">
    <property type="entry name" value="ABC TRANSPORTER ABCH.3"/>
    <property type="match status" value="1"/>
</dbReference>
<comment type="similarity">
    <text evidence="2">Belongs to the Sph1/Sph2 family.</text>
</comment>